<dbReference type="Proteomes" id="UP001174909">
    <property type="component" value="Unassembled WGS sequence"/>
</dbReference>
<dbReference type="InterPro" id="IPR000906">
    <property type="entry name" value="ZU5_dom"/>
</dbReference>
<dbReference type="SMART" id="SM00233">
    <property type="entry name" value="PH"/>
    <property type="match status" value="1"/>
</dbReference>
<dbReference type="GO" id="GO:0005829">
    <property type="term" value="C:cytosol"/>
    <property type="evidence" value="ECO:0007669"/>
    <property type="project" value="GOC"/>
</dbReference>
<reference evidence="4" key="1">
    <citation type="submission" date="2023-03" db="EMBL/GenBank/DDBJ databases">
        <authorList>
            <person name="Steffen K."/>
            <person name="Cardenas P."/>
        </authorList>
    </citation>
    <scope>NUCLEOTIDE SEQUENCE</scope>
</reference>
<evidence type="ECO:0000313" key="5">
    <source>
        <dbReference type="Proteomes" id="UP001174909"/>
    </source>
</evidence>
<dbReference type="Gene3D" id="2.30.29.30">
    <property type="entry name" value="Pleckstrin-homology domain (PH domain)/Phosphotyrosine-binding domain (PTB)"/>
    <property type="match status" value="1"/>
</dbReference>
<dbReference type="PROSITE" id="PS50003">
    <property type="entry name" value="PH_DOMAIN"/>
    <property type="match status" value="1"/>
</dbReference>
<dbReference type="SUPFAM" id="SSF50729">
    <property type="entry name" value="PH domain-like"/>
    <property type="match status" value="1"/>
</dbReference>
<feature type="region of interest" description="Disordered" evidence="2">
    <location>
        <begin position="859"/>
        <end position="880"/>
    </location>
</feature>
<proteinExistence type="predicted"/>
<evidence type="ECO:0000256" key="1">
    <source>
        <dbReference type="ARBA" id="ARBA00022553"/>
    </source>
</evidence>
<dbReference type="SUPFAM" id="SSF101908">
    <property type="entry name" value="Putative isomerase YbhE"/>
    <property type="match status" value="1"/>
</dbReference>
<dbReference type="GO" id="GO:0005769">
    <property type="term" value="C:early endosome"/>
    <property type="evidence" value="ECO:0007669"/>
    <property type="project" value="TreeGrafter"/>
</dbReference>
<dbReference type="GO" id="GO:0042147">
    <property type="term" value="P:retrograde transport, endosome to Golgi"/>
    <property type="evidence" value="ECO:0007669"/>
    <property type="project" value="TreeGrafter"/>
</dbReference>
<dbReference type="GO" id="GO:0055037">
    <property type="term" value="C:recycling endosome"/>
    <property type="evidence" value="ECO:0007669"/>
    <property type="project" value="TreeGrafter"/>
</dbReference>
<dbReference type="PANTHER" id="PTHR22902:SF27">
    <property type="entry name" value="PLECKSTRIN HOMOLOGY DOMAIN-CONTAINING FAMILY A MEMBER 3"/>
    <property type="match status" value="1"/>
</dbReference>
<feature type="domain" description="PH" evidence="3">
    <location>
        <begin position="5"/>
        <end position="111"/>
    </location>
</feature>
<gene>
    <name evidence="4" type="ORF">GBAR_LOCUS5367</name>
</gene>
<dbReference type="InterPro" id="IPR015943">
    <property type="entry name" value="WD40/YVTN_repeat-like_dom_sf"/>
</dbReference>
<dbReference type="AlphaFoldDB" id="A0AA35RBT4"/>
<dbReference type="Gene3D" id="2.130.10.10">
    <property type="entry name" value="YVTN repeat-like/Quinoprotein amine dehydrogenase"/>
    <property type="match status" value="1"/>
</dbReference>
<dbReference type="Gene3D" id="2.60.220.30">
    <property type="match status" value="1"/>
</dbReference>
<dbReference type="GO" id="GO:0007032">
    <property type="term" value="P:endosome organization"/>
    <property type="evidence" value="ECO:0007669"/>
    <property type="project" value="TreeGrafter"/>
</dbReference>
<protein>
    <submittedName>
        <fullName evidence="4">Ras GTPase-activating protein 3</fullName>
    </submittedName>
</protein>
<accession>A0AA35RBT4</accession>
<evidence type="ECO:0000259" key="3">
    <source>
        <dbReference type="PROSITE" id="PS50003"/>
    </source>
</evidence>
<dbReference type="PANTHER" id="PTHR22902">
    <property type="entry name" value="SESQUIPEDALIAN"/>
    <property type="match status" value="1"/>
</dbReference>
<evidence type="ECO:0000256" key="2">
    <source>
        <dbReference type="SAM" id="MobiDB-lite"/>
    </source>
</evidence>
<feature type="region of interest" description="Disordered" evidence="2">
    <location>
        <begin position="1"/>
        <end position="23"/>
    </location>
</feature>
<dbReference type="InterPro" id="IPR001849">
    <property type="entry name" value="PH_domain"/>
</dbReference>
<keyword evidence="5" id="KW-1185">Reference proteome</keyword>
<evidence type="ECO:0000313" key="4">
    <source>
        <dbReference type="EMBL" id="CAI8007771.1"/>
    </source>
</evidence>
<dbReference type="EMBL" id="CASHTH010000799">
    <property type="protein sequence ID" value="CAI8007771.1"/>
    <property type="molecule type" value="Genomic_DNA"/>
</dbReference>
<dbReference type="Pfam" id="PF00169">
    <property type="entry name" value="PH"/>
    <property type="match status" value="1"/>
</dbReference>
<dbReference type="GO" id="GO:0001881">
    <property type="term" value="P:receptor recycling"/>
    <property type="evidence" value="ECO:0007669"/>
    <property type="project" value="TreeGrafter"/>
</dbReference>
<feature type="compositionally biased region" description="Polar residues" evidence="2">
    <location>
        <begin position="183"/>
        <end position="202"/>
    </location>
</feature>
<dbReference type="GO" id="GO:0005802">
    <property type="term" value="C:trans-Golgi network"/>
    <property type="evidence" value="ECO:0007669"/>
    <property type="project" value="TreeGrafter"/>
</dbReference>
<dbReference type="Pfam" id="PF00791">
    <property type="entry name" value="ZU5"/>
    <property type="match status" value="1"/>
</dbReference>
<feature type="region of interest" description="Disordered" evidence="2">
    <location>
        <begin position="158"/>
        <end position="202"/>
    </location>
</feature>
<keyword evidence="1" id="KW-0597">Phosphoprotein</keyword>
<sequence length="895" mass="100104">MAAPPVDKKGFLEKRQRGLKHPNTDRLRFQQRYFKLDNEYLRYYKDIPRPSTEPKGKIPIDKIKIIEVVDKSVFRKDYCFQVGDKQEVMYLVCSSLDDRTDWMKALEQACKNKEMLPTYHDGVYSRQKMQWSCCRESKFADGCTPKSEPLTATTVVRRTKVKDERDSKRKKKDFKSDFDSGYGSRNNSMDGEGTGNSDQSQGTWKTMECLRNFVPPVPQAIVAMTFMTKDILAVALDNYSVQMYDIPSNAIIHKICLTHPISSIDVWSGYLLIGSSLVHVVETRQSGKWRRTVVVDLEEQEYIQNPSQHLAVFNKTTGQFVTASKARNRLLFWPQPSDENDGLITDPLETLECSGNVLMVKSAKDALFVVHCQQSELCALDVFQWSSKNRTCLKTIHFEGTVGVSVSEDGEYLYLVADGKGVQELSVNTRDATSILNSDTDEITCLAESCLPEADHYFLMIGFASGKVEIRDTHSQQQPVVHCLLPQESSGAVASVAYREEENLIAVATESGRMTVWGGKIATCTAMKLKLIISLIYYTAGSEKRMGKGKTPLELLEISKFSIYMPASFSRYSILSGAFSFVADSRGGLFVNRPSYSLKIPGGAIRVGKSVSIQTGIITCVGSDRFKVPDNYHVVSPVVWFCGDGEEEFQKPLTIELQHCAQYGRRLTVLKAKCSDSSDVFVFEPQGEGAQQVNYATFQTKHFCVFCLVADIEITSETRVCVVPVHGPYIEQRKEVIFCVCYYLGTCIKSIHRQYKKKGYHCTDPIDLSSLRAGEDSIAVCTSRGVALTGSNEVQLAKLNFQGKTVSDLAKEQNHKTYPPRVHYNIDGTGDEKVVFTIQASGRKLTDYEVVPKVVGSATADEPSCEGQAPMQESASMNGYPQWKPVYHTFSSNSG</sequence>
<dbReference type="InterPro" id="IPR045188">
    <property type="entry name" value="Boi1/Boi2-like"/>
</dbReference>
<comment type="caution">
    <text evidence="4">The sequence shown here is derived from an EMBL/GenBank/DDBJ whole genome shotgun (WGS) entry which is preliminary data.</text>
</comment>
<dbReference type="InterPro" id="IPR011993">
    <property type="entry name" value="PH-like_dom_sf"/>
</dbReference>
<organism evidence="4 5">
    <name type="scientific">Geodia barretti</name>
    <name type="common">Barrett's horny sponge</name>
    <dbReference type="NCBI Taxonomy" id="519541"/>
    <lineage>
        <taxon>Eukaryota</taxon>
        <taxon>Metazoa</taxon>
        <taxon>Porifera</taxon>
        <taxon>Demospongiae</taxon>
        <taxon>Heteroscleromorpha</taxon>
        <taxon>Tetractinellida</taxon>
        <taxon>Astrophorina</taxon>
        <taxon>Geodiidae</taxon>
        <taxon>Geodia</taxon>
    </lineage>
</organism>
<name>A0AA35RBT4_GEOBA</name>